<accession>A0A3M6R8H1</accession>
<feature type="region of interest" description="Disordered" evidence="1">
    <location>
        <begin position="636"/>
        <end position="785"/>
    </location>
</feature>
<evidence type="ECO:0000256" key="1">
    <source>
        <dbReference type="SAM" id="MobiDB-lite"/>
    </source>
</evidence>
<protein>
    <submittedName>
        <fullName evidence="2">DUF349 domain-containing protein</fullName>
    </submittedName>
</protein>
<reference evidence="2 3" key="1">
    <citation type="submission" date="2018-10" db="EMBL/GenBank/DDBJ databases">
        <title>Comamonadaceae CDC group NO-1 genome sequencing and assembly.</title>
        <authorList>
            <person name="Bernier A.-M."/>
            <person name="Bernard K."/>
        </authorList>
    </citation>
    <scope>NUCLEOTIDE SEQUENCE [LARGE SCALE GENOMIC DNA]</scope>
    <source>
        <strain evidence="2 3">NML180581</strain>
    </source>
</reference>
<sequence length="933" mass="99954">MFSFFRNKTDAPASQARPPAPAPAPKEPHPLDTVTGGIFSAENSAQRQERVARWLATNPEAGLLQQVHKALSHSDKGAAKPIRQRMNDIRQDTQQEQASQDWAAKAEKILAAPTFHIADGMAWQRDAAKAGAPLSRPPLSELRSRIAEQIKALEELQHKAMVQKEAAVLLAQRIDVLSTKPWQHASDAATALAQDVQKWNDNARQLTSAPLWGSVEPRHANAIDSSRQQLTLVFEAFSAALAQARAAAEDPAAPLPQVQVWADELRALHGLAAPAQAEAPAVTLSPEQQERITTALKALEQTVKQGQAKQSAQAAAALRESLKDLGGHVEAELERRINRALIDAGDLQGWQRWGANQVREELIARAEKLLDAPEGQAVTGSRALQTQVRELHEQWRQVDRSSPPNGHLWKRFDEAIGKARVLVDEWLKKIKAEAQAHKSERQSVIDEARALAASLTQPVDLKALQRQLQQLSSRWRSAGHVNDKVFEQLRTQWKEAYDAAAAPLEQARKHSAELRRALIEEAKALAAKAPLDIPAIKALQQRWQAEAQSVPLERKLEQKLWDAFRQPIDQAFQRKDAQRSQAQAAASAHDQAVLEAAQALEAATAAGDAQAIRQAMDALQAAVRGVPAAAPATPAVADATPAPADAPAAAGAAVEAAAENTATPAQAQAPAGEPAPAAEAAESPEAPEAPASEGAVADAAPTEAASDAAAPAPAEAAAPAPKRVIAVRGDDRPGARLASPAPLAAGRDARAGDRRGPRGERGERGGREDRFGRGERAPAAPRLGDRAFRAQRNALESAQAALRKLSAQAHGESVTQLLDAWKARDAQAVPAQAQLGKRLSAQQWNGWKARIAQPAADAGAAQALLRLEIAAEVPTPADFISERRALQLQLLTQKHAATPDQTWAQDVETVLASAAEETSARRLQAALKALLKR</sequence>
<dbReference type="InterPro" id="IPR007139">
    <property type="entry name" value="DUF349"/>
</dbReference>
<organism evidence="2 3">
    <name type="scientific">Allofranklinella schreckenbergeri</name>
    <dbReference type="NCBI Taxonomy" id="1076744"/>
    <lineage>
        <taxon>Bacteria</taxon>
        <taxon>Pseudomonadati</taxon>
        <taxon>Pseudomonadota</taxon>
        <taxon>Betaproteobacteria</taxon>
        <taxon>Burkholderiales</taxon>
        <taxon>Comamonadaceae</taxon>
        <taxon>Allofranklinella</taxon>
    </lineage>
</organism>
<name>A0A3M6R8H1_9BURK</name>
<dbReference type="EMBL" id="RDQK01000002">
    <property type="protein sequence ID" value="RMX11555.1"/>
    <property type="molecule type" value="Genomic_DNA"/>
</dbReference>
<dbReference type="Pfam" id="PF03993">
    <property type="entry name" value="DUF349"/>
    <property type="match status" value="1"/>
</dbReference>
<evidence type="ECO:0000313" key="3">
    <source>
        <dbReference type="Proteomes" id="UP000281171"/>
    </source>
</evidence>
<dbReference type="AlphaFoldDB" id="A0A3M6R8H1"/>
<proteinExistence type="predicted"/>
<comment type="caution">
    <text evidence="2">The sequence shown here is derived from an EMBL/GenBank/DDBJ whole genome shotgun (WGS) entry which is preliminary data.</text>
</comment>
<feature type="compositionally biased region" description="Basic and acidic residues" evidence="1">
    <location>
        <begin position="747"/>
        <end position="776"/>
    </location>
</feature>
<dbReference type="RefSeq" id="WP_122247333.1">
    <property type="nucleotide sequence ID" value="NZ_RDQK01000002.1"/>
</dbReference>
<feature type="compositionally biased region" description="Low complexity" evidence="1">
    <location>
        <begin position="636"/>
        <end position="721"/>
    </location>
</feature>
<feature type="region of interest" description="Disordered" evidence="1">
    <location>
        <begin position="1"/>
        <end position="45"/>
    </location>
</feature>
<dbReference type="Proteomes" id="UP000281171">
    <property type="component" value="Unassembled WGS sequence"/>
</dbReference>
<gene>
    <name evidence="2" type="ORF">EBQ24_00995</name>
</gene>
<evidence type="ECO:0000313" key="2">
    <source>
        <dbReference type="EMBL" id="RMX11555.1"/>
    </source>
</evidence>